<dbReference type="AlphaFoldDB" id="A0A0C3S4Z6"/>
<name>A0A0C3S4Z6_PHLG1</name>
<dbReference type="EMBL" id="KN840547">
    <property type="protein sequence ID" value="KIP05297.1"/>
    <property type="molecule type" value="Genomic_DNA"/>
</dbReference>
<feature type="transmembrane region" description="Helical" evidence="2">
    <location>
        <begin position="485"/>
        <end position="512"/>
    </location>
</feature>
<protein>
    <submittedName>
        <fullName evidence="3">Uncharacterized protein</fullName>
    </submittedName>
</protein>
<keyword evidence="4" id="KW-1185">Reference proteome</keyword>
<feature type="transmembrane region" description="Helical" evidence="2">
    <location>
        <begin position="446"/>
        <end position="473"/>
    </location>
</feature>
<feature type="compositionally biased region" description="Acidic residues" evidence="1">
    <location>
        <begin position="95"/>
        <end position="106"/>
    </location>
</feature>
<evidence type="ECO:0000313" key="4">
    <source>
        <dbReference type="Proteomes" id="UP000053257"/>
    </source>
</evidence>
<accession>A0A0C3S4Z6</accession>
<dbReference type="Proteomes" id="UP000053257">
    <property type="component" value="Unassembled WGS sequence"/>
</dbReference>
<evidence type="ECO:0000256" key="2">
    <source>
        <dbReference type="SAM" id="Phobius"/>
    </source>
</evidence>
<dbReference type="OrthoDB" id="66620at2759"/>
<organism evidence="3 4">
    <name type="scientific">Phlebiopsis gigantea (strain 11061_1 CR5-6)</name>
    <name type="common">White-rot fungus</name>
    <name type="synonym">Peniophora gigantea</name>
    <dbReference type="NCBI Taxonomy" id="745531"/>
    <lineage>
        <taxon>Eukaryota</taxon>
        <taxon>Fungi</taxon>
        <taxon>Dikarya</taxon>
        <taxon>Basidiomycota</taxon>
        <taxon>Agaricomycotina</taxon>
        <taxon>Agaricomycetes</taxon>
        <taxon>Polyporales</taxon>
        <taxon>Phanerochaetaceae</taxon>
        <taxon>Phlebiopsis</taxon>
    </lineage>
</organism>
<proteinExistence type="predicted"/>
<keyword evidence="2" id="KW-0812">Transmembrane</keyword>
<dbReference type="HOGENOM" id="CLU_529038_0_0_1"/>
<dbReference type="STRING" id="745531.A0A0C3S4Z6"/>
<feature type="compositionally biased region" description="Basic and acidic residues" evidence="1">
    <location>
        <begin position="85"/>
        <end position="94"/>
    </location>
</feature>
<gene>
    <name evidence="3" type="ORF">PHLGIDRAFT_490904</name>
</gene>
<keyword evidence="2" id="KW-0472">Membrane</keyword>
<feature type="region of interest" description="Disordered" evidence="1">
    <location>
        <begin position="83"/>
        <end position="106"/>
    </location>
</feature>
<reference evidence="3 4" key="1">
    <citation type="journal article" date="2014" name="PLoS Genet.">
        <title>Analysis of the Phlebiopsis gigantea genome, transcriptome and secretome provides insight into its pioneer colonization strategies of wood.</title>
        <authorList>
            <person name="Hori C."/>
            <person name="Ishida T."/>
            <person name="Igarashi K."/>
            <person name="Samejima M."/>
            <person name="Suzuki H."/>
            <person name="Master E."/>
            <person name="Ferreira P."/>
            <person name="Ruiz-Duenas F.J."/>
            <person name="Held B."/>
            <person name="Canessa P."/>
            <person name="Larrondo L.F."/>
            <person name="Schmoll M."/>
            <person name="Druzhinina I.S."/>
            <person name="Kubicek C.P."/>
            <person name="Gaskell J.A."/>
            <person name="Kersten P."/>
            <person name="St John F."/>
            <person name="Glasner J."/>
            <person name="Sabat G."/>
            <person name="Splinter BonDurant S."/>
            <person name="Syed K."/>
            <person name="Yadav J."/>
            <person name="Mgbeahuruike A.C."/>
            <person name="Kovalchuk A."/>
            <person name="Asiegbu F.O."/>
            <person name="Lackner G."/>
            <person name="Hoffmeister D."/>
            <person name="Rencoret J."/>
            <person name="Gutierrez A."/>
            <person name="Sun H."/>
            <person name="Lindquist E."/>
            <person name="Barry K."/>
            <person name="Riley R."/>
            <person name="Grigoriev I.V."/>
            <person name="Henrissat B."/>
            <person name="Kues U."/>
            <person name="Berka R.M."/>
            <person name="Martinez A.T."/>
            <person name="Covert S.F."/>
            <person name="Blanchette R.A."/>
            <person name="Cullen D."/>
        </authorList>
    </citation>
    <scope>NUCLEOTIDE SEQUENCE [LARGE SCALE GENOMIC DNA]</scope>
    <source>
        <strain evidence="3 4">11061_1 CR5-6</strain>
    </source>
</reference>
<sequence>MDRFPLELLQMIAVEACVDGGPTGCALSIVSRHVRNATAPARYRTVALVGQASIASFAQLIEKRAALIQVHHLLVTVESLPDNDANSKDSKADDQDSADGADDGPVDELDEDIIEASVMTILRAAASSLKTLFLHIDEHVFDMPQALALRYPLLEDLSVTQFNPNCIADDSGSPGFPQLKRLYSAYASRGYSRHNTLWHRLSVHTPRLETLRLSGFSYTIQVPEFLRVLLDVPPPAPGMIGNQRLAPVAGENAQYRPGSREAASAATAAARLPLLRTIILHHGVYVQKGWCGTGRFAHSGMRVALWKVADQVKQGEVNGEVHYLHPGPPRDSIAELRGDFLDVVSGRDDYETPAVCDLVPAGAHDRICPVAECKSSAAFVGFLNLAALYPMEKTVFLYDSAAGGRYSSATFVATFSTLAPVPERVYAPLFALVMNVATGMRTDARIFFAFATAAVWVQLLFGESIGIAFASFFDTAGPSVSLVSVVLYIAAQAGPAFSASVAPFLAVLAWAFPMK</sequence>
<evidence type="ECO:0000313" key="3">
    <source>
        <dbReference type="EMBL" id="KIP05297.1"/>
    </source>
</evidence>
<evidence type="ECO:0000256" key="1">
    <source>
        <dbReference type="SAM" id="MobiDB-lite"/>
    </source>
</evidence>
<keyword evidence="2" id="KW-1133">Transmembrane helix</keyword>